<evidence type="ECO:0000259" key="7">
    <source>
        <dbReference type="PROSITE" id="PS50217"/>
    </source>
</evidence>
<dbReference type="GO" id="GO:0001228">
    <property type="term" value="F:DNA-binding transcription activator activity, RNA polymerase II-specific"/>
    <property type="evidence" value="ECO:0007669"/>
    <property type="project" value="TreeGrafter"/>
</dbReference>
<dbReference type="PANTHER" id="PTHR13044:SF14">
    <property type="entry name" value="CRYPTOCEPHAL, ISOFORM A"/>
    <property type="match status" value="1"/>
</dbReference>
<keyword evidence="4" id="KW-0804">Transcription</keyword>
<feature type="region of interest" description="Disordered" evidence="6">
    <location>
        <begin position="319"/>
        <end position="366"/>
    </location>
</feature>
<evidence type="ECO:0000256" key="1">
    <source>
        <dbReference type="ARBA" id="ARBA00004123"/>
    </source>
</evidence>
<keyword evidence="9" id="KW-1185">Reference proteome</keyword>
<feature type="compositionally biased region" description="Low complexity" evidence="6">
    <location>
        <begin position="429"/>
        <end position="458"/>
    </location>
</feature>
<evidence type="ECO:0000256" key="6">
    <source>
        <dbReference type="SAM" id="MobiDB-lite"/>
    </source>
</evidence>
<comment type="caution">
    <text evidence="8">The sequence shown here is derived from an EMBL/GenBank/DDBJ whole genome shotgun (WGS) entry which is preliminary data.</text>
</comment>
<dbReference type="PANTHER" id="PTHR13044">
    <property type="entry name" value="ACTIVATING TRANSCRIPTION FACTOR ATF 4/5"/>
    <property type="match status" value="1"/>
</dbReference>
<sequence length="591" mass="63534">MSQGGSVPRPPSRHTSQSPATEAAEPPIRRLHAHQDVLNNRSIQDTSTAVGNEGSERGRQTGHRSSGVHNILNPVGPQPAAGEGSPRPAMGTDQYGAEGSPSRPYALPGQGVSTPHSTSYPPTASPVAPPSSADRGSPVHPYPLAARRILTPKSPRAVSLSRAALRTVEPHHMATLPAPTPRSSELASIAGPPLGGPTSYHGPLPPSRPTSGLSRSLSQPTLGQGYPLSHHREQLQSSSLKREHTGQSVLPGPSYNPPIPTSRAPPPSSAMNDGRWSPAMLGQLPPGGPATRNLHISEGQTLLTITPRHGEEIVVPVDVHQASKQADEKRQRNAGASARFRQRKKEREREQQAGLQKLETRNRDLERRCEELEKHCQDLELERDHYRNERNRLREIVSQTPSISGLADRGPPSPPGLRNQAGFTADSGPHPAHQSSLPPSQSPYPQQSQGHPHSPYSHGLVHPHPRPTPYADPSHLEPPLRRRRTDSEPQMPTSSYSLTTSTTLPPIPGPPIFGIPPSPHITPPPGPSRLPPLRFDQARPASTTPPPVPSGPPAPTIPPPSMLPYPPYRKSSYETAGWATEHHGSTEGSQR</sequence>
<name>A0AAN6WXK7_9PEZI</name>
<feature type="region of interest" description="Disordered" evidence="6">
    <location>
        <begin position="1"/>
        <end position="298"/>
    </location>
</feature>
<organism evidence="8 9">
    <name type="scientific">Podospora australis</name>
    <dbReference type="NCBI Taxonomy" id="1536484"/>
    <lineage>
        <taxon>Eukaryota</taxon>
        <taxon>Fungi</taxon>
        <taxon>Dikarya</taxon>
        <taxon>Ascomycota</taxon>
        <taxon>Pezizomycotina</taxon>
        <taxon>Sordariomycetes</taxon>
        <taxon>Sordariomycetidae</taxon>
        <taxon>Sordariales</taxon>
        <taxon>Podosporaceae</taxon>
        <taxon>Podospora</taxon>
    </lineage>
</organism>
<dbReference type="InterPro" id="IPR046347">
    <property type="entry name" value="bZIP_sf"/>
</dbReference>
<dbReference type="InterPro" id="IPR004827">
    <property type="entry name" value="bZIP"/>
</dbReference>
<evidence type="ECO:0000313" key="9">
    <source>
        <dbReference type="Proteomes" id="UP001302126"/>
    </source>
</evidence>
<evidence type="ECO:0000256" key="5">
    <source>
        <dbReference type="ARBA" id="ARBA00023242"/>
    </source>
</evidence>
<dbReference type="SUPFAM" id="SSF57959">
    <property type="entry name" value="Leucine zipper domain"/>
    <property type="match status" value="1"/>
</dbReference>
<feature type="compositionally biased region" description="Low complexity" evidence="6">
    <location>
        <begin position="492"/>
        <end position="504"/>
    </location>
</feature>
<dbReference type="PROSITE" id="PS50217">
    <property type="entry name" value="BZIP"/>
    <property type="match status" value="1"/>
</dbReference>
<dbReference type="Proteomes" id="UP001302126">
    <property type="component" value="Unassembled WGS sequence"/>
</dbReference>
<proteinExistence type="predicted"/>
<feature type="compositionally biased region" description="Polar residues" evidence="6">
    <location>
        <begin position="209"/>
        <end position="222"/>
    </location>
</feature>
<keyword evidence="3" id="KW-0238">DNA-binding</keyword>
<dbReference type="EMBL" id="MU864369">
    <property type="protein sequence ID" value="KAK4190064.1"/>
    <property type="molecule type" value="Genomic_DNA"/>
</dbReference>
<comment type="subcellular location">
    <subcellularLocation>
        <location evidence="1">Nucleus</location>
    </subcellularLocation>
</comment>
<reference evidence="8" key="1">
    <citation type="journal article" date="2023" name="Mol. Phylogenet. Evol.">
        <title>Genome-scale phylogeny and comparative genomics of the fungal order Sordariales.</title>
        <authorList>
            <person name="Hensen N."/>
            <person name="Bonometti L."/>
            <person name="Westerberg I."/>
            <person name="Brannstrom I.O."/>
            <person name="Guillou S."/>
            <person name="Cros-Aarteil S."/>
            <person name="Calhoun S."/>
            <person name="Haridas S."/>
            <person name="Kuo A."/>
            <person name="Mondo S."/>
            <person name="Pangilinan J."/>
            <person name="Riley R."/>
            <person name="LaButti K."/>
            <person name="Andreopoulos B."/>
            <person name="Lipzen A."/>
            <person name="Chen C."/>
            <person name="Yan M."/>
            <person name="Daum C."/>
            <person name="Ng V."/>
            <person name="Clum A."/>
            <person name="Steindorff A."/>
            <person name="Ohm R.A."/>
            <person name="Martin F."/>
            <person name="Silar P."/>
            <person name="Natvig D.O."/>
            <person name="Lalanne C."/>
            <person name="Gautier V."/>
            <person name="Ament-Velasquez S.L."/>
            <person name="Kruys A."/>
            <person name="Hutchinson M.I."/>
            <person name="Powell A.J."/>
            <person name="Barry K."/>
            <person name="Miller A.N."/>
            <person name="Grigoriev I.V."/>
            <person name="Debuchy R."/>
            <person name="Gladieux P."/>
            <person name="Hiltunen Thoren M."/>
            <person name="Johannesson H."/>
        </authorList>
    </citation>
    <scope>NUCLEOTIDE SEQUENCE</scope>
    <source>
        <strain evidence="8">PSN309</strain>
    </source>
</reference>
<accession>A0AAN6WXK7</accession>
<evidence type="ECO:0000313" key="8">
    <source>
        <dbReference type="EMBL" id="KAK4190064.1"/>
    </source>
</evidence>
<feature type="compositionally biased region" description="Polar residues" evidence="6">
    <location>
        <begin position="37"/>
        <end position="50"/>
    </location>
</feature>
<evidence type="ECO:0000256" key="2">
    <source>
        <dbReference type="ARBA" id="ARBA00023015"/>
    </source>
</evidence>
<feature type="domain" description="BZIP" evidence="7">
    <location>
        <begin position="323"/>
        <end position="380"/>
    </location>
</feature>
<feature type="compositionally biased region" description="Pro residues" evidence="6">
    <location>
        <begin position="505"/>
        <end position="530"/>
    </location>
</feature>
<dbReference type="AlphaFoldDB" id="A0AAN6WXK7"/>
<evidence type="ECO:0000256" key="4">
    <source>
        <dbReference type="ARBA" id="ARBA00023163"/>
    </source>
</evidence>
<dbReference type="CDD" id="cd14705">
    <property type="entry name" value="bZIP_Zip1"/>
    <property type="match status" value="1"/>
</dbReference>
<feature type="region of interest" description="Disordered" evidence="6">
    <location>
        <begin position="395"/>
        <end position="571"/>
    </location>
</feature>
<feature type="compositionally biased region" description="Pro residues" evidence="6">
    <location>
        <begin position="254"/>
        <end position="268"/>
    </location>
</feature>
<dbReference type="Pfam" id="PF07716">
    <property type="entry name" value="bZIP_2"/>
    <property type="match status" value="1"/>
</dbReference>
<dbReference type="PROSITE" id="PS00036">
    <property type="entry name" value="BZIP_BASIC"/>
    <property type="match status" value="1"/>
</dbReference>
<evidence type="ECO:0000256" key="3">
    <source>
        <dbReference type="ARBA" id="ARBA00023125"/>
    </source>
</evidence>
<dbReference type="GO" id="GO:0005634">
    <property type="term" value="C:nucleus"/>
    <property type="evidence" value="ECO:0007669"/>
    <property type="project" value="UniProtKB-SubCell"/>
</dbReference>
<feature type="compositionally biased region" description="Low complexity" evidence="6">
    <location>
        <begin position="531"/>
        <end position="542"/>
    </location>
</feature>
<dbReference type="GO" id="GO:0000977">
    <property type="term" value="F:RNA polymerase II transcription regulatory region sequence-specific DNA binding"/>
    <property type="evidence" value="ECO:0007669"/>
    <property type="project" value="TreeGrafter"/>
</dbReference>
<gene>
    <name evidence="8" type="ORF">QBC35DRAFT_110813</name>
</gene>
<keyword evidence="5" id="KW-0539">Nucleus</keyword>
<reference evidence="8" key="2">
    <citation type="submission" date="2023-05" db="EMBL/GenBank/DDBJ databases">
        <authorList>
            <consortium name="Lawrence Berkeley National Laboratory"/>
            <person name="Steindorff A."/>
            <person name="Hensen N."/>
            <person name="Bonometti L."/>
            <person name="Westerberg I."/>
            <person name="Brannstrom I.O."/>
            <person name="Guillou S."/>
            <person name="Cros-Aarteil S."/>
            <person name="Calhoun S."/>
            <person name="Haridas S."/>
            <person name="Kuo A."/>
            <person name="Mondo S."/>
            <person name="Pangilinan J."/>
            <person name="Riley R."/>
            <person name="Labutti K."/>
            <person name="Andreopoulos B."/>
            <person name="Lipzen A."/>
            <person name="Chen C."/>
            <person name="Yanf M."/>
            <person name="Daum C."/>
            <person name="Ng V."/>
            <person name="Clum A."/>
            <person name="Ohm R."/>
            <person name="Martin F."/>
            <person name="Silar P."/>
            <person name="Natvig D."/>
            <person name="Lalanne C."/>
            <person name="Gautier V."/>
            <person name="Ament-Velasquez S.L."/>
            <person name="Kruys A."/>
            <person name="Hutchinson M.I."/>
            <person name="Powell A.J."/>
            <person name="Barry K."/>
            <person name="Miller A.N."/>
            <person name="Grigoriev I.V."/>
            <person name="Debuchy R."/>
            <person name="Gladieux P."/>
            <person name="Thoren M.H."/>
            <person name="Johannesson H."/>
        </authorList>
    </citation>
    <scope>NUCLEOTIDE SEQUENCE</scope>
    <source>
        <strain evidence="8">PSN309</strain>
    </source>
</reference>
<feature type="compositionally biased region" description="Pro residues" evidence="6">
    <location>
        <begin position="543"/>
        <end position="567"/>
    </location>
</feature>
<dbReference type="Gene3D" id="1.20.5.170">
    <property type="match status" value="1"/>
</dbReference>
<feature type="compositionally biased region" description="Basic and acidic residues" evidence="6">
    <location>
        <begin position="230"/>
        <end position="245"/>
    </location>
</feature>
<protein>
    <recommendedName>
        <fullName evidence="7">BZIP domain-containing protein</fullName>
    </recommendedName>
</protein>
<keyword evidence="2" id="KW-0805">Transcription regulation</keyword>